<keyword evidence="1" id="KW-0479">Metal-binding</keyword>
<evidence type="ECO:0000313" key="6">
    <source>
        <dbReference type="EMBL" id="KAK9112359.1"/>
    </source>
</evidence>
<sequence length="331" mass="36883">MRIDKEIYHPAHTSHKLRLDYTEKPFNCDGCKEAGIGFLYKCEKCDFTLHKVCAVASPVISHPFYRKCEFKFFQCPPGKVTRYCDACGDDILGFVYHCDSCGFDLHPCCANLPHVLDDGEHNLYLYVKLKTPCQHCGGKGNGWSYRSEHKNCSLHVSCVKRMLVESWEAIDLKVDKNKVRELHTIPKLKAPPPNHFKGREAKVKKVSQVAGGALRIIVSAILGDPTAIIAAVVGGLLPNRFVDGKEAVEHESTSTSLQVGFVDESTSTEVVCMVRTKTSSSGKDNRAETGDRPGRRAYTTSYRKPKELGQKVDDYDEGFTAHARMYEGGNC</sequence>
<dbReference type="PANTHER" id="PTHR46477:SF17">
    <property type="entry name" value="PHORBOL-ESTER_DAG-TYPE DOMAIN-CONTAINING PROTEIN"/>
    <property type="match status" value="1"/>
</dbReference>
<proteinExistence type="predicted"/>
<dbReference type="EMBL" id="JBBNAG010000008">
    <property type="protein sequence ID" value="KAK9112359.1"/>
    <property type="molecule type" value="Genomic_DNA"/>
</dbReference>
<dbReference type="InterPro" id="IPR004146">
    <property type="entry name" value="DC1"/>
</dbReference>
<evidence type="ECO:0000256" key="1">
    <source>
        <dbReference type="ARBA" id="ARBA00022723"/>
    </source>
</evidence>
<evidence type="ECO:0000259" key="5">
    <source>
        <dbReference type="PROSITE" id="PS50081"/>
    </source>
</evidence>
<feature type="domain" description="Phorbol-ester/DAG-type" evidence="5">
    <location>
        <begin position="14"/>
        <end position="68"/>
    </location>
</feature>
<keyword evidence="3" id="KW-0862">Zinc</keyword>
<evidence type="ECO:0000313" key="7">
    <source>
        <dbReference type="Proteomes" id="UP001419268"/>
    </source>
</evidence>
<feature type="compositionally biased region" description="Basic and acidic residues" evidence="4">
    <location>
        <begin position="283"/>
        <end position="294"/>
    </location>
</feature>
<evidence type="ECO:0000256" key="3">
    <source>
        <dbReference type="ARBA" id="ARBA00022833"/>
    </source>
</evidence>
<feature type="region of interest" description="Disordered" evidence="4">
    <location>
        <begin position="277"/>
        <end position="306"/>
    </location>
</feature>
<dbReference type="InterPro" id="IPR046349">
    <property type="entry name" value="C1-like_sf"/>
</dbReference>
<dbReference type="SUPFAM" id="SSF57889">
    <property type="entry name" value="Cysteine-rich domain"/>
    <property type="match status" value="2"/>
</dbReference>
<dbReference type="Pfam" id="PF03107">
    <property type="entry name" value="C1_2"/>
    <property type="match status" value="1"/>
</dbReference>
<keyword evidence="2" id="KW-0677">Repeat</keyword>
<dbReference type="Proteomes" id="UP001419268">
    <property type="component" value="Unassembled WGS sequence"/>
</dbReference>
<keyword evidence="7" id="KW-1185">Reference proteome</keyword>
<reference evidence="6 7" key="1">
    <citation type="submission" date="2024-01" db="EMBL/GenBank/DDBJ databases">
        <title>Genome assemblies of Stephania.</title>
        <authorList>
            <person name="Yang L."/>
        </authorList>
    </citation>
    <scope>NUCLEOTIDE SEQUENCE [LARGE SCALE GENOMIC DNA]</scope>
    <source>
        <strain evidence="6">JXDWG</strain>
        <tissue evidence="6">Leaf</tissue>
    </source>
</reference>
<dbReference type="PROSITE" id="PS50081">
    <property type="entry name" value="ZF_DAG_PE_2"/>
    <property type="match status" value="1"/>
</dbReference>
<organism evidence="6 7">
    <name type="scientific">Stephania cephalantha</name>
    <dbReference type="NCBI Taxonomy" id="152367"/>
    <lineage>
        <taxon>Eukaryota</taxon>
        <taxon>Viridiplantae</taxon>
        <taxon>Streptophyta</taxon>
        <taxon>Embryophyta</taxon>
        <taxon>Tracheophyta</taxon>
        <taxon>Spermatophyta</taxon>
        <taxon>Magnoliopsida</taxon>
        <taxon>Ranunculales</taxon>
        <taxon>Menispermaceae</taxon>
        <taxon>Menispermoideae</taxon>
        <taxon>Cissampelideae</taxon>
        <taxon>Stephania</taxon>
    </lineage>
</organism>
<evidence type="ECO:0000256" key="2">
    <source>
        <dbReference type="ARBA" id="ARBA00022737"/>
    </source>
</evidence>
<name>A0AAP0NNE3_9MAGN</name>
<evidence type="ECO:0000256" key="4">
    <source>
        <dbReference type="SAM" id="MobiDB-lite"/>
    </source>
</evidence>
<dbReference type="PANTHER" id="PTHR46477">
    <property type="entry name" value="CYSTEINE/HISTIDINE-RICH C1 DOMAIN FAMILY PROTEIN"/>
    <property type="match status" value="1"/>
</dbReference>
<dbReference type="Gene3D" id="3.30.60.20">
    <property type="match status" value="2"/>
</dbReference>
<gene>
    <name evidence="6" type="ORF">Scep_019878</name>
</gene>
<dbReference type="GO" id="GO:0046872">
    <property type="term" value="F:metal ion binding"/>
    <property type="evidence" value="ECO:0007669"/>
    <property type="project" value="UniProtKB-KW"/>
</dbReference>
<dbReference type="InterPro" id="IPR002219">
    <property type="entry name" value="PKC_DAG/PE"/>
</dbReference>
<comment type="caution">
    <text evidence="6">The sequence shown here is derived from an EMBL/GenBank/DDBJ whole genome shotgun (WGS) entry which is preliminary data.</text>
</comment>
<protein>
    <recommendedName>
        <fullName evidence="5">Phorbol-ester/DAG-type domain-containing protein</fullName>
    </recommendedName>
</protein>
<accession>A0AAP0NNE3</accession>
<dbReference type="AlphaFoldDB" id="A0AAP0NNE3"/>